<evidence type="ECO:0000256" key="5">
    <source>
        <dbReference type="ARBA" id="ARBA00022723"/>
    </source>
</evidence>
<name>A0AA35SAX6_GEOBA</name>
<dbReference type="Proteomes" id="UP001174909">
    <property type="component" value="Unassembled WGS sequence"/>
</dbReference>
<dbReference type="SUPFAM" id="SSF46626">
    <property type="entry name" value="Cytochrome c"/>
    <property type="match status" value="1"/>
</dbReference>
<dbReference type="Pfam" id="PF13442">
    <property type="entry name" value="Cytochrome_CBB3"/>
    <property type="match status" value="1"/>
</dbReference>
<keyword evidence="9 10" id="KW-0408">Iron</keyword>
<evidence type="ECO:0000256" key="8">
    <source>
        <dbReference type="ARBA" id="ARBA00023002"/>
    </source>
</evidence>
<accession>A0AA35SAX6</accession>
<comment type="similarity">
    <text evidence="3">Belongs to the bacterial PQQ dehydrogenase family.</text>
</comment>
<dbReference type="SUPFAM" id="SSF50998">
    <property type="entry name" value="Quinoprotein alcohol dehydrogenase-like"/>
    <property type="match status" value="1"/>
</dbReference>
<feature type="domain" description="Cytochrome c" evidence="12">
    <location>
        <begin position="572"/>
        <end position="650"/>
    </location>
</feature>
<dbReference type="InterPro" id="IPR001479">
    <property type="entry name" value="Quinoprotein_DH_CS"/>
</dbReference>
<dbReference type="AlphaFoldDB" id="A0AA35SAX6"/>
<keyword evidence="4 10" id="KW-0349">Heme</keyword>
<dbReference type="InterPro" id="IPR002372">
    <property type="entry name" value="PQQ_rpt_dom"/>
</dbReference>
<organism evidence="13 14">
    <name type="scientific">Geodia barretti</name>
    <name type="common">Barrett's horny sponge</name>
    <dbReference type="NCBI Taxonomy" id="519541"/>
    <lineage>
        <taxon>Eukaryota</taxon>
        <taxon>Metazoa</taxon>
        <taxon>Porifera</taxon>
        <taxon>Demospongiae</taxon>
        <taxon>Heteroscleromorpha</taxon>
        <taxon>Tetractinellida</taxon>
        <taxon>Astrophorina</taxon>
        <taxon>Geodiidae</taxon>
        <taxon>Geodia</taxon>
    </lineage>
</organism>
<evidence type="ECO:0000256" key="7">
    <source>
        <dbReference type="ARBA" id="ARBA00022891"/>
    </source>
</evidence>
<keyword evidence="7" id="KW-0634">PQQ</keyword>
<comment type="cofactor">
    <cofactor evidence="1">
        <name>pyrroloquinoline quinone</name>
        <dbReference type="ChEBI" id="CHEBI:58442"/>
    </cofactor>
</comment>
<reference evidence="13" key="1">
    <citation type="submission" date="2023-03" db="EMBL/GenBank/DDBJ databases">
        <authorList>
            <person name="Steffen K."/>
            <person name="Cardenas P."/>
        </authorList>
    </citation>
    <scope>NUCLEOTIDE SEQUENCE</scope>
</reference>
<dbReference type="GO" id="GO:0016491">
    <property type="term" value="F:oxidoreductase activity"/>
    <property type="evidence" value="ECO:0007669"/>
    <property type="project" value="UniProtKB-KW"/>
</dbReference>
<dbReference type="PROSITE" id="PS51007">
    <property type="entry name" value="CYTC"/>
    <property type="match status" value="1"/>
</dbReference>
<evidence type="ECO:0000256" key="11">
    <source>
        <dbReference type="SAM" id="SignalP"/>
    </source>
</evidence>
<sequence length="692" mass="75092">MWRMKMVLVAGALAAVLVGCGREPELTRADAIRAATATVSTDRIRSADAEPGNWLAHGRTYDEQRHSPLTRINDENVDGLGLACGTWSRVYANDGRTGELIWQYDPKVPKEWGKYACCDVVNRGVAVWKGRVFVGTLDGRLVALDAGTGEVVWEVLTIDPERPYTITGAPRVVKGLVVIGNGGAEYGVRGYITAYDWETGEQKWRFWTVPGDPSKPFESKAMEMAVPTWNGEWWIVGGGGTVWDSMAFDPELNLLYIGVGNGTPWNRDIRSPGGGDNLYLSSIVAINPDDGTMAWHYQTTPGETWDYTATQHMILADIEIDGALRKVIMQAPKNGFFYVLDRTDGTFISAQAYVPVNWASHIDPASGRPVESPGARYEDAIQLIFPSVHGGHNWHPMAYNPDTGYVYIPALDMAFPYGQDADFEYRPGAFNTGIDIVPLLPPKTVDGQVQVLQSMKGHLAAWDPVAQKEGRSDGYFAAYAADSGALLWETPVYMGIIAAPVAYTIDGEQYIAVVAGWGGSFTVFSGVPRHKGNVLTEGRILAFKLGGTAELPRPAVTHVNIPEPPAIDATPEVVARGELLYHTWCSGCHGSGVTSGSSLPDLKYLSADAHASWDLIVREGVYASVGMPGFDHVLSEADSQAVQAYVVNQTRGAIAFCESEYPDVYPELFGTACTKRVVAQESSAAEVTPSGR</sequence>
<comment type="similarity">
    <text evidence="2">Belongs to the cytochrome c family.</text>
</comment>
<dbReference type="CDD" id="cd10279">
    <property type="entry name" value="PQQ_ADH_II"/>
    <property type="match status" value="1"/>
</dbReference>
<evidence type="ECO:0000256" key="4">
    <source>
        <dbReference type="ARBA" id="ARBA00022617"/>
    </source>
</evidence>
<evidence type="ECO:0000313" key="14">
    <source>
        <dbReference type="Proteomes" id="UP001174909"/>
    </source>
</evidence>
<dbReference type="PANTHER" id="PTHR32303">
    <property type="entry name" value="QUINOPROTEIN ALCOHOL DEHYDROGENASE (CYTOCHROME C)"/>
    <property type="match status" value="1"/>
</dbReference>
<evidence type="ECO:0000256" key="9">
    <source>
        <dbReference type="ARBA" id="ARBA00023004"/>
    </source>
</evidence>
<dbReference type="SMART" id="SM00564">
    <property type="entry name" value="PQQ"/>
    <property type="match status" value="5"/>
</dbReference>
<keyword evidence="5 10" id="KW-0479">Metal-binding</keyword>
<dbReference type="Gene3D" id="2.140.10.10">
    <property type="entry name" value="Quinoprotein alcohol dehydrogenase-like superfamily"/>
    <property type="match status" value="1"/>
</dbReference>
<dbReference type="PROSITE" id="PS51257">
    <property type="entry name" value="PROKAR_LIPOPROTEIN"/>
    <property type="match status" value="1"/>
</dbReference>
<dbReference type="GO" id="GO:0020037">
    <property type="term" value="F:heme binding"/>
    <property type="evidence" value="ECO:0007669"/>
    <property type="project" value="InterPro"/>
</dbReference>
<dbReference type="Gene3D" id="1.10.760.10">
    <property type="entry name" value="Cytochrome c-like domain"/>
    <property type="match status" value="1"/>
</dbReference>
<comment type="caution">
    <text evidence="13">The sequence shown here is derived from an EMBL/GenBank/DDBJ whole genome shotgun (WGS) entry which is preliminary data.</text>
</comment>
<keyword evidence="8" id="KW-0560">Oxidoreductase</keyword>
<dbReference type="EMBL" id="CASHTH010002187">
    <property type="protein sequence ID" value="CAI8025863.1"/>
    <property type="molecule type" value="Genomic_DNA"/>
</dbReference>
<dbReference type="GO" id="GO:0009055">
    <property type="term" value="F:electron transfer activity"/>
    <property type="evidence" value="ECO:0007669"/>
    <property type="project" value="InterPro"/>
</dbReference>
<protein>
    <submittedName>
        <fullName evidence="13">Quinohemoprotein alcohol dehydrogenase ADH IIB</fullName>
    </submittedName>
</protein>
<dbReference type="InterPro" id="IPR018391">
    <property type="entry name" value="PQQ_b-propeller_rpt"/>
</dbReference>
<evidence type="ECO:0000256" key="3">
    <source>
        <dbReference type="ARBA" id="ARBA00008156"/>
    </source>
</evidence>
<proteinExistence type="inferred from homology"/>
<dbReference type="InterPro" id="IPR036909">
    <property type="entry name" value="Cyt_c-like_dom_sf"/>
</dbReference>
<dbReference type="InterPro" id="IPR011047">
    <property type="entry name" value="Quinoprotein_ADH-like_sf"/>
</dbReference>
<dbReference type="Pfam" id="PF01011">
    <property type="entry name" value="PQQ"/>
    <property type="match status" value="1"/>
</dbReference>
<keyword evidence="14" id="KW-1185">Reference proteome</keyword>
<evidence type="ECO:0000256" key="10">
    <source>
        <dbReference type="PROSITE-ProRule" id="PRU00433"/>
    </source>
</evidence>
<gene>
    <name evidence="13" type="ORF">GBAR_LOCUS14914</name>
</gene>
<evidence type="ECO:0000256" key="6">
    <source>
        <dbReference type="ARBA" id="ARBA00022729"/>
    </source>
</evidence>
<feature type="chain" id="PRO_5041313655" evidence="11">
    <location>
        <begin position="22"/>
        <end position="692"/>
    </location>
</feature>
<dbReference type="InterPro" id="IPR009056">
    <property type="entry name" value="Cyt_c-like_dom"/>
</dbReference>
<dbReference type="GO" id="GO:0046872">
    <property type="term" value="F:metal ion binding"/>
    <property type="evidence" value="ECO:0007669"/>
    <property type="project" value="UniProtKB-KW"/>
</dbReference>
<evidence type="ECO:0000256" key="2">
    <source>
        <dbReference type="ARBA" id="ARBA00006488"/>
    </source>
</evidence>
<keyword evidence="6 11" id="KW-0732">Signal</keyword>
<evidence type="ECO:0000313" key="13">
    <source>
        <dbReference type="EMBL" id="CAI8025863.1"/>
    </source>
</evidence>
<evidence type="ECO:0000259" key="12">
    <source>
        <dbReference type="PROSITE" id="PS51007"/>
    </source>
</evidence>
<feature type="signal peptide" evidence="11">
    <location>
        <begin position="1"/>
        <end position="21"/>
    </location>
</feature>
<evidence type="ECO:0000256" key="1">
    <source>
        <dbReference type="ARBA" id="ARBA00001931"/>
    </source>
</evidence>
<dbReference type="PROSITE" id="PS00364">
    <property type="entry name" value="BACTERIAL_PQQ_2"/>
    <property type="match status" value="1"/>
</dbReference>